<dbReference type="InterPro" id="IPR005119">
    <property type="entry name" value="LysR_subst-bd"/>
</dbReference>
<evidence type="ECO:0000256" key="4">
    <source>
        <dbReference type="ARBA" id="ARBA00023163"/>
    </source>
</evidence>
<evidence type="ECO:0000259" key="5">
    <source>
        <dbReference type="PROSITE" id="PS50931"/>
    </source>
</evidence>
<keyword evidence="7" id="KW-1185">Reference proteome</keyword>
<proteinExistence type="inferred from homology"/>
<keyword evidence="3" id="KW-0238">DNA-binding</keyword>
<gene>
    <name evidence="6" type="ORF">HMPREF9333_02132</name>
</gene>
<dbReference type="PANTHER" id="PTHR30419:SF28">
    <property type="entry name" value="HTH-TYPE TRANSCRIPTIONAL REGULATOR BSDA"/>
    <property type="match status" value="1"/>
</dbReference>
<dbReference type="HOGENOM" id="CLU_039613_6_2_9"/>
<dbReference type="GO" id="GO:0003700">
    <property type="term" value="F:DNA-binding transcription factor activity"/>
    <property type="evidence" value="ECO:0007669"/>
    <property type="project" value="InterPro"/>
</dbReference>
<dbReference type="eggNOG" id="COG0583">
    <property type="taxonomic scope" value="Bacteria"/>
</dbReference>
<evidence type="ECO:0000256" key="2">
    <source>
        <dbReference type="ARBA" id="ARBA00023015"/>
    </source>
</evidence>
<dbReference type="Pfam" id="PF03466">
    <property type="entry name" value="LysR_substrate"/>
    <property type="match status" value="1"/>
</dbReference>
<comment type="caution">
    <text evidence="6">The sequence shown here is derived from an EMBL/GenBank/DDBJ whole genome shotgun (WGS) entry which is preliminary data.</text>
</comment>
<dbReference type="GO" id="GO:0003677">
    <property type="term" value="F:DNA binding"/>
    <property type="evidence" value="ECO:0007669"/>
    <property type="project" value="UniProtKB-KW"/>
</dbReference>
<dbReference type="RefSeq" id="WP_005542096.1">
    <property type="nucleotide sequence ID" value="NZ_JH378841.1"/>
</dbReference>
<evidence type="ECO:0000313" key="6">
    <source>
        <dbReference type="EMBL" id="EHI54673.1"/>
    </source>
</evidence>
<comment type="similarity">
    <text evidence="1">Belongs to the LysR transcriptional regulatory family.</text>
</comment>
<name>G5GKN9_9FIRM</name>
<dbReference type="PROSITE" id="PS50931">
    <property type="entry name" value="HTH_LYSR"/>
    <property type="match status" value="1"/>
</dbReference>
<keyword evidence="4" id="KW-0804">Transcription</keyword>
<dbReference type="InterPro" id="IPR036390">
    <property type="entry name" value="WH_DNA-bd_sf"/>
</dbReference>
<dbReference type="GO" id="GO:0005829">
    <property type="term" value="C:cytosol"/>
    <property type="evidence" value="ECO:0007669"/>
    <property type="project" value="TreeGrafter"/>
</dbReference>
<dbReference type="CDD" id="cd05466">
    <property type="entry name" value="PBP2_LTTR_substrate"/>
    <property type="match status" value="1"/>
</dbReference>
<dbReference type="Proteomes" id="UP000003011">
    <property type="component" value="Unassembled WGS sequence"/>
</dbReference>
<sequence>MDISKLQLFSDIADTKNLSESAKRLGYTQSGVSHAVSKLELEIGVPLLKRTKHGVCLTNDAKLLLPKVHSILANYNKLIENVNSIRGLKKGSVSIGSYSSIARQWLPAVIKKFQELYPNINLVIHEGGIEAIEGWINEGTVDIGFLSWRKKQSFKFITLARDNLYAVTSKSLELPYEYEQSFPLKAFENYPFIASKSGVDSDVVNTFETAGIKPNIRFSCDDEHTIISMVANNLGISLLPSMFLEGHEDKVNIIPVLPCSVRTLGIGLALQKNVPAAAAFINTAKTVVKQFI</sequence>
<accession>G5GKN9</accession>
<dbReference type="STRING" id="679200.HMPREF9333_02132"/>
<dbReference type="InterPro" id="IPR036388">
    <property type="entry name" value="WH-like_DNA-bd_sf"/>
</dbReference>
<dbReference type="SUPFAM" id="SSF53850">
    <property type="entry name" value="Periplasmic binding protein-like II"/>
    <property type="match status" value="1"/>
</dbReference>
<dbReference type="InterPro" id="IPR050950">
    <property type="entry name" value="HTH-type_LysR_regulators"/>
</dbReference>
<evidence type="ECO:0000313" key="7">
    <source>
        <dbReference type="Proteomes" id="UP000003011"/>
    </source>
</evidence>
<dbReference type="InterPro" id="IPR000847">
    <property type="entry name" value="LysR_HTH_N"/>
</dbReference>
<reference evidence="6 7" key="1">
    <citation type="submission" date="2011-08" db="EMBL/GenBank/DDBJ databases">
        <title>The Genome Sequence of Johnsonella ignava ATCC 51276.</title>
        <authorList>
            <consortium name="The Broad Institute Genome Sequencing Platform"/>
            <person name="Earl A."/>
            <person name="Ward D."/>
            <person name="Feldgarden M."/>
            <person name="Gevers D."/>
            <person name="Izard J."/>
            <person name="Blanton J.M."/>
            <person name="Baranova O.V."/>
            <person name="Dewhirst F.E."/>
            <person name="Young S.K."/>
            <person name="Zeng Q."/>
            <person name="Gargeya S."/>
            <person name="Fitzgerald M."/>
            <person name="Haas B."/>
            <person name="Abouelleil A."/>
            <person name="Alvarado L."/>
            <person name="Arachchi H.M."/>
            <person name="Berlin A."/>
            <person name="Brown A."/>
            <person name="Chapman S.B."/>
            <person name="Chen Z."/>
            <person name="Dunbar C."/>
            <person name="Freedman E."/>
            <person name="Gearin G."/>
            <person name="Gellesch M."/>
            <person name="Goldberg J."/>
            <person name="Griggs A."/>
            <person name="Gujja S."/>
            <person name="Heiman D."/>
            <person name="Howarth C."/>
            <person name="Larson L."/>
            <person name="Lui A."/>
            <person name="MacDonald P.J.P."/>
            <person name="Montmayeur A."/>
            <person name="Murphy C."/>
            <person name="Neiman D."/>
            <person name="Pearson M."/>
            <person name="Priest M."/>
            <person name="Roberts A."/>
            <person name="Saif S."/>
            <person name="Shea T."/>
            <person name="Shenoy N."/>
            <person name="Sisk P."/>
            <person name="Stolte C."/>
            <person name="Sykes S."/>
            <person name="Wortman J."/>
            <person name="Nusbaum C."/>
            <person name="Birren B."/>
        </authorList>
    </citation>
    <scope>NUCLEOTIDE SEQUENCE [LARGE SCALE GENOMIC DNA]</scope>
    <source>
        <strain evidence="6 7">ATCC 51276</strain>
    </source>
</reference>
<dbReference type="EMBL" id="ACZL01000045">
    <property type="protein sequence ID" value="EHI54673.1"/>
    <property type="molecule type" value="Genomic_DNA"/>
</dbReference>
<organism evidence="6 7">
    <name type="scientific">Johnsonella ignava ATCC 51276</name>
    <dbReference type="NCBI Taxonomy" id="679200"/>
    <lineage>
        <taxon>Bacteria</taxon>
        <taxon>Bacillati</taxon>
        <taxon>Bacillota</taxon>
        <taxon>Clostridia</taxon>
        <taxon>Lachnospirales</taxon>
        <taxon>Lachnospiraceae</taxon>
        <taxon>Johnsonella</taxon>
    </lineage>
</organism>
<feature type="domain" description="HTH lysR-type" evidence="5">
    <location>
        <begin position="1"/>
        <end position="58"/>
    </location>
</feature>
<dbReference type="SUPFAM" id="SSF46785">
    <property type="entry name" value="Winged helix' DNA-binding domain"/>
    <property type="match status" value="1"/>
</dbReference>
<dbReference type="Gene3D" id="3.40.190.290">
    <property type="match status" value="1"/>
</dbReference>
<dbReference type="Gene3D" id="1.10.10.10">
    <property type="entry name" value="Winged helix-like DNA-binding domain superfamily/Winged helix DNA-binding domain"/>
    <property type="match status" value="1"/>
</dbReference>
<keyword evidence="2" id="KW-0805">Transcription regulation</keyword>
<evidence type="ECO:0000256" key="3">
    <source>
        <dbReference type="ARBA" id="ARBA00023125"/>
    </source>
</evidence>
<dbReference type="PANTHER" id="PTHR30419">
    <property type="entry name" value="HTH-TYPE TRANSCRIPTIONAL REGULATOR YBHD"/>
    <property type="match status" value="1"/>
</dbReference>
<evidence type="ECO:0000256" key="1">
    <source>
        <dbReference type="ARBA" id="ARBA00009437"/>
    </source>
</evidence>
<dbReference type="AlphaFoldDB" id="G5GKN9"/>
<dbReference type="Pfam" id="PF00126">
    <property type="entry name" value="HTH_1"/>
    <property type="match status" value="1"/>
</dbReference>
<protein>
    <recommendedName>
        <fullName evidence="5">HTH lysR-type domain-containing protein</fullName>
    </recommendedName>
</protein>